<reference evidence="1" key="1">
    <citation type="journal article" date="2017" name="J. Antimicrob. Chemother.">
        <title>Emergence and genomic analysis of MDR Laribacter hongkongensis strain HLGZ1 from Guangzhou, China.</title>
        <authorList>
            <person name="Wu H.K."/>
            <person name="Chen J.H."/>
            <person name="Yang L."/>
            <person name="Li A.R."/>
            <person name="Su D.H."/>
            <person name="Lin Y.P."/>
            <person name="Chen D.Q."/>
        </authorList>
    </citation>
    <scope>NUCLEOTIDE SEQUENCE</scope>
    <source>
        <strain evidence="1">HLGZ1</strain>
    </source>
</reference>
<dbReference type="EMBL" id="CP022115">
    <property type="protein sequence ID" value="ASJ23279.1"/>
    <property type="molecule type" value="Genomic_DNA"/>
</dbReference>
<sequence>MAPGPDWSESGQYRYPVSSMPVRWIQWITSQAILIAWDE</sequence>
<dbReference type="Proteomes" id="UP000197424">
    <property type="component" value="Chromosome"/>
</dbReference>
<name>A0A248LFN6_9NEIS</name>
<protein>
    <submittedName>
        <fullName evidence="1">Uncharacterized protein</fullName>
    </submittedName>
</protein>
<accession>A0A248LFN6</accession>
<gene>
    <name evidence="1" type="ORF">LHGZ1_0448</name>
    <name evidence="2" type="ORF">LHGZ1_1460</name>
</gene>
<proteinExistence type="predicted"/>
<evidence type="ECO:0000313" key="1">
    <source>
        <dbReference type="EMBL" id="ASJ23279.1"/>
    </source>
</evidence>
<reference evidence="1" key="3">
    <citation type="submission" date="2017-06" db="EMBL/GenBank/DDBJ databases">
        <authorList>
            <person name="Kim H.J."/>
            <person name="Triplett B.A."/>
        </authorList>
    </citation>
    <scope>NUCLEOTIDE SEQUENCE</scope>
    <source>
        <strain evidence="1">HLGZ1</strain>
    </source>
</reference>
<evidence type="ECO:0000313" key="2">
    <source>
        <dbReference type="EMBL" id="ASJ24291.1"/>
    </source>
</evidence>
<dbReference type="EMBL" id="CP022115">
    <property type="protein sequence ID" value="ASJ24291.1"/>
    <property type="molecule type" value="Genomic_DNA"/>
</dbReference>
<dbReference type="AlphaFoldDB" id="A0A248LFN6"/>
<evidence type="ECO:0000313" key="3">
    <source>
        <dbReference type="Proteomes" id="UP000197424"/>
    </source>
</evidence>
<organism evidence="1 3">
    <name type="scientific">Laribacter hongkongensis</name>
    <dbReference type="NCBI Taxonomy" id="168471"/>
    <lineage>
        <taxon>Bacteria</taxon>
        <taxon>Pseudomonadati</taxon>
        <taxon>Pseudomonadota</taxon>
        <taxon>Betaproteobacteria</taxon>
        <taxon>Neisseriales</taxon>
        <taxon>Aquaspirillaceae</taxon>
        <taxon>Laribacter</taxon>
    </lineage>
</organism>
<reference evidence="3" key="2">
    <citation type="submission" date="2017-06" db="EMBL/GenBank/DDBJ databases">
        <title>Whole genome sequence of Laribacter hongkongensis LHGZ1.</title>
        <authorList>
            <person name="Chen D."/>
            <person name="Wu H."/>
            <person name="Chen J."/>
        </authorList>
    </citation>
    <scope>NUCLEOTIDE SEQUENCE [LARGE SCALE GENOMIC DNA]</scope>
    <source>
        <strain evidence="3">LHGZ1</strain>
    </source>
</reference>